<gene>
    <name evidence="3" type="ORF">DPMN_041030</name>
</gene>
<dbReference type="EC" id="2.7.7.6" evidence="1"/>
<evidence type="ECO:0000256" key="1">
    <source>
        <dbReference type="ARBA" id="ARBA00012418"/>
    </source>
</evidence>
<dbReference type="Proteomes" id="UP000828390">
    <property type="component" value="Unassembled WGS sequence"/>
</dbReference>
<evidence type="ECO:0000313" key="3">
    <source>
        <dbReference type="EMBL" id="KAH3734591.1"/>
    </source>
</evidence>
<dbReference type="GO" id="GO:0006351">
    <property type="term" value="P:DNA-templated transcription"/>
    <property type="evidence" value="ECO:0007669"/>
    <property type="project" value="InterPro"/>
</dbReference>
<evidence type="ECO:0000259" key="2">
    <source>
        <dbReference type="Pfam" id="PF04998"/>
    </source>
</evidence>
<proteinExistence type="predicted"/>
<evidence type="ECO:0000313" key="4">
    <source>
        <dbReference type="Proteomes" id="UP000828390"/>
    </source>
</evidence>
<organism evidence="3 4">
    <name type="scientific">Dreissena polymorpha</name>
    <name type="common">Zebra mussel</name>
    <name type="synonym">Mytilus polymorpha</name>
    <dbReference type="NCBI Taxonomy" id="45954"/>
    <lineage>
        <taxon>Eukaryota</taxon>
        <taxon>Metazoa</taxon>
        <taxon>Spiralia</taxon>
        <taxon>Lophotrochozoa</taxon>
        <taxon>Mollusca</taxon>
        <taxon>Bivalvia</taxon>
        <taxon>Autobranchia</taxon>
        <taxon>Heteroconchia</taxon>
        <taxon>Euheterodonta</taxon>
        <taxon>Imparidentia</taxon>
        <taxon>Neoheterodontei</taxon>
        <taxon>Myida</taxon>
        <taxon>Dreissenoidea</taxon>
        <taxon>Dreissenidae</taxon>
        <taxon>Dreissena</taxon>
    </lineage>
</organism>
<sequence length="176" mass="19676">MDEEAGPNDVEGIDEALIEEYEAQDAKNENLDYRINAVLQVGPEVTEYKFDTKKKLWAEITLSYPLVDTKIDLLAVIEKHVQEVVVHEVAGISRCMMGEEKAADGLEMHLKTEGINMMYREIVDINRLYCNSIHHVAETYGIEAANKAIIKVMSLPLFGSMANNFGAGDKEFLVGP</sequence>
<dbReference type="InterPro" id="IPR007081">
    <property type="entry name" value="RNA_pol_Rpb1_5"/>
</dbReference>
<accession>A0A9D4HXH9</accession>
<feature type="domain" description="RNA polymerase Rpb1" evidence="2">
    <location>
        <begin position="63"/>
        <end position="151"/>
    </location>
</feature>
<dbReference type="GO" id="GO:0003899">
    <property type="term" value="F:DNA-directed RNA polymerase activity"/>
    <property type="evidence" value="ECO:0007669"/>
    <property type="project" value="UniProtKB-EC"/>
</dbReference>
<name>A0A9D4HXH9_DREPO</name>
<keyword evidence="4" id="KW-1185">Reference proteome</keyword>
<protein>
    <recommendedName>
        <fullName evidence="1">DNA-directed RNA polymerase</fullName>
        <ecNumber evidence="1">2.7.7.6</ecNumber>
    </recommendedName>
</protein>
<dbReference type="EMBL" id="JAIWYP010000011">
    <property type="protein sequence ID" value="KAH3734591.1"/>
    <property type="molecule type" value="Genomic_DNA"/>
</dbReference>
<dbReference type="SUPFAM" id="SSF64484">
    <property type="entry name" value="beta and beta-prime subunits of DNA dependent RNA-polymerase"/>
    <property type="match status" value="1"/>
</dbReference>
<reference evidence="3" key="1">
    <citation type="journal article" date="2019" name="bioRxiv">
        <title>The Genome of the Zebra Mussel, Dreissena polymorpha: A Resource for Invasive Species Research.</title>
        <authorList>
            <person name="McCartney M.A."/>
            <person name="Auch B."/>
            <person name="Kono T."/>
            <person name="Mallez S."/>
            <person name="Zhang Y."/>
            <person name="Obille A."/>
            <person name="Becker A."/>
            <person name="Abrahante J.E."/>
            <person name="Garbe J."/>
            <person name="Badalamenti J.P."/>
            <person name="Herman A."/>
            <person name="Mangelson H."/>
            <person name="Liachko I."/>
            <person name="Sullivan S."/>
            <person name="Sone E.D."/>
            <person name="Koren S."/>
            <person name="Silverstein K.A.T."/>
            <person name="Beckman K.B."/>
            <person name="Gohl D.M."/>
        </authorList>
    </citation>
    <scope>NUCLEOTIDE SEQUENCE</scope>
    <source>
        <strain evidence="3">Duluth1</strain>
        <tissue evidence="3">Whole animal</tissue>
    </source>
</reference>
<dbReference type="Pfam" id="PF04998">
    <property type="entry name" value="RNA_pol_Rpb1_5"/>
    <property type="match status" value="1"/>
</dbReference>
<dbReference type="AlphaFoldDB" id="A0A9D4HXH9"/>
<dbReference type="Gene3D" id="3.30.70.2850">
    <property type="match status" value="1"/>
</dbReference>
<reference evidence="3" key="2">
    <citation type="submission" date="2020-11" db="EMBL/GenBank/DDBJ databases">
        <authorList>
            <person name="McCartney M.A."/>
            <person name="Auch B."/>
            <person name="Kono T."/>
            <person name="Mallez S."/>
            <person name="Becker A."/>
            <person name="Gohl D.M."/>
            <person name="Silverstein K.A.T."/>
            <person name="Koren S."/>
            <person name="Bechman K.B."/>
            <person name="Herman A."/>
            <person name="Abrahante J.E."/>
            <person name="Garbe J."/>
        </authorList>
    </citation>
    <scope>NUCLEOTIDE SEQUENCE</scope>
    <source>
        <strain evidence="3">Duluth1</strain>
        <tissue evidence="3">Whole animal</tissue>
    </source>
</reference>
<dbReference type="GO" id="GO:0003677">
    <property type="term" value="F:DNA binding"/>
    <property type="evidence" value="ECO:0007669"/>
    <property type="project" value="InterPro"/>
</dbReference>
<comment type="caution">
    <text evidence="3">The sequence shown here is derived from an EMBL/GenBank/DDBJ whole genome shotgun (WGS) entry which is preliminary data.</text>
</comment>